<dbReference type="RefSeq" id="WP_345476596.1">
    <property type="nucleotide sequence ID" value="NZ_BAABLW010000002.1"/>
</dbReference>
<sequence>MMKAMLQEGYGSSEMLRLVDRVIPEPGPGEVTVEVAAAGLDAGLVHLLEGRPFPVRLAMPLRGGRVLGLDCAGTVHAVGEGVTDYAVGDKVFGVTVTGDGALAENARASTAKLAPKPRGLSFIEAAAIPVSATTALRAVRDAAGVQSGQRVLVLGAAGGVGHFAVQIAKNLGAEVIGACSTGKLQLVRSIGADQVIDYTTGDPLKEGPFDAIIDTGGHRRLRQLRRALQPTGALVLVGAEPEAAPLGGMGRSLAAALLNPFTRQKLVMLASSEDRQALLDLTELVDRGALRPVIHRTASLEEAPEAITGLGRGSGTAKTVVELQQI</sequence>
<dbReference type="PANTHER" id="PTHR11695">
    <property type="entry name" value="ALCOHOL DEHYDROGENASE RELATED"/>
    <property type="match status" value="1"/>
</dbReference>
<dbReference type="InterPro" id="IPR011032">
    <property type="entry name" value="GroES-like_sf"/>
</dbReference>
<dbReference type="SUPFAM" id="SSF50129">
    <property type="entry name" value="GroES-like"/>
    <property type="match status" value="1"/>
</dbReference>
<accession>A0ABP9FUD6</accession>
<proteinExistence type="predicted"/>
<keyword evidence="1" id="KW-0560">Oxidoreductase</keyword>
<dbReference type="InterPro" id="IPR036291">
    <property type="entry name" value="NAD(P)-bd_dom_sf"/>
</dbReference>
<dbReference type="SUPFAM" id="SSF51735">
    <property type="entry name" value="NAD(P)-binding Rossmann-fold domains"/>
    <property type="match status" value="1"/>
</dbReference>
<dbReference type="InterPro" id="IPR050700">
    <property type="entry name" value="YIM1/Zinc_Alcohol_DH_Fams"/>
</dbReference>
<keyword evidence="4" id="KW-1185">Reference proteome</keyword>
<organism evidence="3 4">
    <name type="scientific">Nesterenkonia rhizosphaerae</name>
    <dbReference type="NCBI Taxonomy" id="1348272"/>
    <lineage>
        <taxon>Bacteria</taxon>
        <taxon>Bacillati</taxon>
        <taxon>Actinomycetota</taxon>
        <taxon>Actinomycetes</taxon>
        <taxon>Micrococcales</taxon>
        <taxon>Micrococcaceae</taxon>
        <taxon>Nesterenkonia</taxon>
    </lineage>
</organism>
<feature type="domain" description="Enoyl reductase (ER)" evidence="2">
    <location>
        <begin position="11"/>
        <end position="321"/>
    </location>
</feature>
<dbReference type="Proteomes" id="UP001500368">
    <property type="component" value="Unassembled WGS sequence"/>
</dbReference>
<dbReference type="CDD" id="cd08267">
    <property type="entry name" value="MDR1"/>
    <property type="match status" value="1"/>
</dbReference>
<gene>
    <name evidence="3" type="ORF">GCM10025790_06010</name>
</gene>
<evidence type="ECO:0000313" key="4">
    <source>
        <dbReference type="Proteomes" id="UP001500368"/>
    </source>
</evidence>
<dbReference type="PROSITE" id="PS01162">
    <property type="entry name" value="QOR_ZETA_CRYSTAL"/>
    <property type="match status" value="1"/>
</dbReference>
<dbReference type="SMART" id="SM00829">
    <property type="entry name" value="PKS_ER"/>
    <property type="match status" value="1"/>
</dbReference>
<reference evidence="4" key="1">
    <citation type="journal article" date="2019" name="Int. J. Syst. Evol. Microbiol.">
        <title>The Global Catalogue of Microorganisms (GCM) 10K type strain sequencing project: providing services to taxonomists for standard genome sequencing and annotation.</title>
        <authorList>
            <consortium name="The Broad Institute Genomics Platform"/>
            <consortium name="The Broad Institute Genome Sequencing Center for Infectious Disease"/>
            <person name="Wu L."/>
            <person name="Ma J."/>
        </authorList>
    </citation>
    <scope>NUCLEOTIDE SEQUENCE [LARGE SCALE GENOMIC DNA]</scope>
    <source>
        <strain evidence="4">JCM 19129</strain>
    </source>
</reference>
<dbReference type="InterPro" id="IPR013154">
    <property type="entry name" value="ADH-like_N"/>
</dbReference>
<name>A0ABP9FUD6_9MICC</name>
<dbReference type="InterPro" id="IPR020843">
    <property type="entry name" value="ER"/>
</dbReference>
<evidence type="ECO:0000259" key="2">
    <source>
        <dbReference type="SMART" id="SM00829"/>
    </source>
</evidence>
<evidence type="ECO:0000313" key="3">
    <source>
        <dbReference type="EMBL" id="GAA4913914.1"/>
    </source>
</evidence>
<evidence type="ECO:0000256" key="1">
    <source>
        <dbReference type="ARBA" id="ARBA00023002"/>
    </source>
</evidence>
<dbReference type="EMBL" id="BAABLW010000002">
    <property type="protein sequence ID" value="GAA4913914.1"/>
    <property type="molecule type" value="Genomic_DNA"/>
</dbReference>
<dbReference type="Gene3D" id="3.90.180.10">
    <property type="entry name" value="Medium-chain alcohol dehydrogenases, catalytic domain"/>
    <property type="match status" value="1"/>
</dbReference>
<protein>
    <submittedName>
        <fullName evidence="3">NAD(P)-dependent alcohol dehydrogenase</fullName>
    </submittedName>
</protein>
<dbReference type="Gene3D" id="3.40.50.720">
    <property type="entry name" value="NAD(P)-binding Rossmann-like Domain"/>
    <property type="match status" value="1"/>
</dbReference>
<comment type="caution">
    <text evidence="3">The sequence shown here is derived from an EMBL/GenBank/DDBJ whole genome shotgun (WGS) entry which is preliminary data.</text>
</comment>
<dbReference type="Pfam" id="PF08240">
    <property type="entry name" value="ADH_N"/>
    <property type="match status" value="1"/>
</dbReference>
<dbReference type="PANTHER" id="PTHR11695:SF294">
    <property type="entry name" value="RETICULON-4-INTERACTING PROTEIN 1, MITOCHONDRIAL"/>
    <property type="match status" value="1"/>
</dbReference>
<dbReference type="InterPro" id="IPR002364">
    <property type="entry name" value="Quin_OxRdtase/zeta-crystal_CS"/>
</dbReference>
<dbReference type="Pfam" id="PF13602">
    <property type="entry name" value="ADH_zinc_N_2"/>
    <property type="match status" value="1"/>
</dbReference>